<reference evidence="1 2" key="1">
    <citation type="submission" date="2016-02" db="EMBL/GenBank/DDBJ databases">
        <title>Discovery of a natural microsporidian pathogen with a broad tissue tropism in Caenorhabditis elegans.</title>
        <authorList>
            <person name="Luallen R.J."/>
            <person name="Reinke A.W."/>
            <person name="Tong L."/>
            <person name="Botts M.R."/>
            <person name="Felix M.-A."/>
            <person name="Troemel E.R."/>
        </authorList>
    </citation>
    <scope>NUCLEOTIDE SEQUENCE [LARGE SCALE GENOMIC DNA]</scope>
    <source>
        <strain evidence="1 2">JUm2807</strain>
    </source>
</reference>
<comment type="caution">
    <text evidence="1">The sequence shown here is derived from an EMBL/GenBank/DDBJ whole genome shotgun (WGS) entry which is preliminary data.</text>
</comment>
<dbReference type="EMBL" id="LTDL01000014">
    <property type="protein sequence ID" value="OAG31805.1"/>
    <property type="molecule type" value="Genomic_DNA"/>
</dbReference>
<dbReference type="GeneID" id="93646630"/>
<keyword evidence="2" id="KW-1185">Reference proteome</keyword>
<organism evidence="1 2">
    <name type="scientific">Nematocida displodere</name>
    <dbReference type="NCBI Taxonomy" id="1805483"/>
    <lineage>
        <taxon>Eukaryota</taxon>
        <taxon>Fungi</taxon>
        <taxon>Fungi incertae sedis</taxon>
        <taxon>Microsporidia</taxon>
        <taxon>Nematocida</taxon>
    </lineage>
</organism>
<dbReference type="RefSeq" id="XP_067545406.1">
    <property type="nucleotide sequence ID" value="XM_067687698.1"/>
</dbReference>
<dbReference type="AlphaFoldDB" id="A0A177EIM3"/>
<proteinExistence type="predicted"/>
<name>A0A177EIM3_9MICR</name>
<evidence type="ECO:0000313" key="2">
    <source>
        <dbReference type="Proteomes" id="UP000185944"/>
    </source>
</evidence>
<sequence length="278" mass="32820">MECTVNTEERIYIRKHHVVCHTLCGHMVKLRTKRPPFINPEVSIKYSRYLSERIGAHYVLKRRHAQISKDCKIILERITMKKLCTTGILMENLKATPYLKMRLGSKQSECLCTHCKNKIEGVPEEHRNLDISTESSKGTYSPEDFSEIIGKITAKENIFQKIKHLQSVYDKYGQETVRWLHTRFFGCYRIKEKRAGIKPFVLKGQWTREKAQKFFYSYKTAQSLKNLSFFINLHPEQTQSHIVHKDRKIFYTLKISKIDLQPRAQMEKYVKRCISTAQ</sequence>
<dbReference type="OrthoDB" id="2187770at2759"/>
<dbReference type="VEuPathDB" id="MicrosporidiaDB:NEDG_00280"/>
<gene>
    <name evidence="1" type="ORF">NEDG_00280</name>
</gene>
<accession>A0A177EIM3</accession>
<evidence type="ECO:0000313" key="1">
    <source>
        <dbReference type="EMBL" id="OAG31805.1"/>
    </source>
</evidence>
<dbReference type="Proteomes" id="UP000185944">
    <property type="component" value="Unassembled WGS sequence"/>
</dbReference>
<protein>
    <submittedName>
        <fullName evidence="1">Uncharacterized protein</fullName>
    </submittedName>
</protein>